<evidence type="ECO:0000313" key="2">
    <source>
        <dbReference type="EMBL" id="PFG28031.1"/>
    </source>
</evidence>
<dbReference type="Proteomes" id="UP000221653">
    <property type="component" value="Unassembled WGS sequence"/>
</dbReference>
<comment type="caution">
    <text evidence="2">The sequence shown here is derived from an EMBL/GenBank/DDBJ whole genome shotgun (WGS) entry which is preliminary data.</text>
</comment>
<evidence type="ECO:0000259" key="1">
    <source>
        <dbReference type="Pfam" id="PF12697"/>
    </source>
</evidence>
<proteinExistence type="predicted"/>
<dbReference type="RefSeq" id="WP_048380786.1">
    <property type="nucleotide sequence ID" value="NZ_LDYE01000008.1"/>
</dbReference>
<evidence type="ECO:0000313" key="3">
    <source>
        <dbReference type="Proteomes" id="UP000221653"/>
    </source>
</evidence>
<keyword evidence="3" id="KW-1185">Reference proteome</keyword>
<dbReference type="EMBL" id="PDJF01000001">
    <property type="protein sequence ID" value="PFG28031.1"/>
    <property type="molecule type" value="Genomic_DNA"/>
</dbReference>
<gene>
    <name evidence="2" type="ORF">ATK06_1114</name>
</gene>
<name>A0A2A9DNR9_9CORY</name>
<reference evidence="2 3" key="1">
    <citation type="submission" date="2017-10" db="EMBL/GenBank/DDBJ databases">
        <title>Sequencing the genomes of 1000 actinobacteria strains.</title>
        <authorList>
            <person name="Klenk H.-P."/>
        </authorList>
    </citation>
    <scope>NUCLEOTIDE SEQUENCE [LARGE SCALE GENOMIC DNA]</scope>
    <source>
        <strain evidence="2 3">DSM 20688</strain>
    </source>
</reference>
<dbReference type="Pfam" id="PF12697">
    <property type="entry name" value="Abhydrolase_6"/>
    <property type="match status" value="1"/>
</dbReference>
<dbReference type="InterPro" id="IPR000073">
    <property type="entry name" value="AB_hydrolase_1"/>
</dbReference>
<protein>
    <submittedName>
        <fullName evidence="2">Alpha/beta hydrolase family protein</fullName>
    </submittedName>
</protein>
<feature type="domain" description="AB hydrolase-1" evidence="1">
    <location>
        <begin position="10"/>
        <end position="142"/>
    </location>
</feature>
<dbReference type="InterPro" id="IPR029058">
    <property type="entry name" value="AB_hydrolase_fold"/>
</dbReference>
<keyword evidence="2" id="KW-0378">Hydrolase</keyword>
<dbReference type="AlphaFoldDB" id="A0A2A9DNR9"/>
<dbReference type="GO" id="GO:0016787">
    <property type="term" value="F:hydrolase activity"/>
    <property type="evidence" value="ECO:0007669"/>
    <property type="project" value="UniProtKB-KW"/>
</dbReference>
<dbReference type="STRING" id="1724.GCA_001044175_02222"/>
<sequence>MSLTTGVRPVVFLHGVWGDPGNFSRTLSVLADAHDRTVYAPAYGNRGTNLIPASYTELRPTLEDAVADSPTGDIDIVAHSLGGLFAVRAAMDLPVAHIIGLGACFKGRSTLRRLRPLMARMVGPAMTGILGDEPYAFAPDVDVLSVVSSADFIVPAWSSDLRPELGDRCELIRIRGVRHEQLTLQTRLITRLLAATRS</sequence>
<organism evidence="2 3">
    <name type="scientific">Corynebacterium renale</name>
    <dbReference type="NCBI Taxonomy" id="1724"/>
    <lineage>
        <taxon>Bacteria</taxon>
        <taxon>Bacillati</taxon>
        <taxon>Actinomycetota</taxon>
        <taxon>Actinomycetes</taxon>
        <taxon>Mycobacteriales</taxon>
        <taxon>Corynebacteriaceae</taxon>
        <taxon>Corynebacterium</taxon>
    </lineage>
</organism>
<dbReference type="SUPFAM" id="SSF53474">
    <property type="entry name" value="alpha/beta-Hydrolases"/>
    <property type="match status" value="1"/>
</dbReference>
<accession>A0A2A9DNR9</accession>
<dbReference type="Gene3D" id="3.40.50.1820">
    <property type="entry name" value="alpha/beta hydrolase"/>
    <property type="match status" value="1"/>
</dbReference>